<dbReference type="Proteomes" id="UP000801492">
    <property type="component" value="Unassembled WGS sequence"/>
</dbReference>
<evidence type="ECO:0000313" key="2">
    <source>
        <dbReference type="EMBL" id="KAF2881230.1"/>
    </source>
</evidence>
<feature type="compositionally biased region" description="Acidic residues" evidence="1">
    <location>
        <begin position="86"/>
        <end position="97"/>
    </location>
</feature>
<keyword evidence="3" id="KW-1185">Reference proteome</keyword>
<dbReference type="AlphaFoldDB" id="A0A8K0CCK5"/>
<name>A0A8K0CCK5_IGNLU</name>
<evidence type="ECO:0000313" key="3">
    <source>
        <dbReference type="Proteomes" id="UP000801492"/>
    </source>
</evidence>
<organism evidence="2 3">
    <name type="scientific">Ignelater luminosus</name>
    <name type="common">Cucubano</name>
    <name type="synonym">Pyrophorus luminosus</name>
    <dbReference type="NCBI Taxonomy" id="2038154"/>
    <lineage>
        <taxon>Eukaryota</taxon>
        <taxon>Metazoa</taxon>
        <taxon>Ecdysozoa</taxon>
        <taxon>Arthropoda</taxon>
        <taxon>Hexapoda</taxon>
        <taxon>Insecta</taxon>
        <taxon>Pterygota</taxon>
        <taxon>Neoptera</taxon>
        <taxon>Endopterygota</taxon>
        <taxon>Coleoptera</taxon>
        <taxon>Polyphaga</taxon>
        <taxon>Elateriformia</taxon>
        <taxon>Elateroidea</taxon>
        <taxon>Elateridae</taxon>
        <taxon>Agrypninae</taxon>
        <taxon>Pyrophorini</taxon>
        <taxon>Ignelater</taxon>
    </lineage>
</organism>
<proteinExistence type="predicted"/>
<feature type="compositionally biased region" description="Polar residues" evidence="1">
    <location>
        <begin position="100"/>
        <end position="109"/>
    </location>
</feature>
<feature type="region of interest" description="Disordered" evidence="1">
    <location>
        <begin position="84"/>
        <end position="109"/>
    </location>
</feature>
<reference evidence="2" key="1">
    <citation type="submission" date="2019-08" db="EMBL/GenBank/DDBJ databases">
        <title>The genome of the North American firefly Photinus pyralis.</title>
        <authorList>
            <consortium name="Photinus pyralis genome working group"/>
            <person name="Fallon T.R."/>
            <person name="Sander Lower S.E."/>
            <person name="Weng J.-K."/>
        </authorList>
    </citation>
    <scope>NUCLEOTIDE SEQUENCE</scope>
    <source>
        <strain evidence="2">TRF0915ILg1</strain>
        <tissue evidence="2">Whole body</tissue>
    </source>
</reference>
<comment type="caution">
    <text evidence="2">The sequence shown here is derived from an EMBL/GenBank/DDBJ whole genome shotgun (WGS) entry which is preliminary data.</text>
</comment>
<gene>
    <name evidence="2" type="ORF">ILUMI_24942</name>
</gene>
<evidence type="ECO:0000256" key="1">
    <source>
        <dbReference type="SAM" id="MobiDB-lite"/>
    </source>
</evidence>
<protein>
    <submittedName>
        <fullName evidence="2">Uncharacterized protein</fullName>
    </submittedName>
</protein>
<dbReference type="EMBL" id="VTPC01090841">
    <property type="protein sequence ID" value="KAF2881230.1"/>
    <property type="molecule type" value="Genomic_DNA"/>
</dbReference>
<accession>A0A8K0CCK5</accession>
<sequence length="230" mass="26764">MKRHEKELFAESVVQCYLNTTHGDKSTTAKHFMEQGDSKSVLYKIIRRFNDRGNIDYLSLSGRPISNKRRNTSRGTKIVATALDNEREDEEAYEESESSYHPTSDSEAENNFNFIENRVMKQLRESPLRSNNTNNNVAGVSQSEFLSGENMNDFIEEKTNAKVREDATGKDQCEFCFSYKQGNAPLDDYSLHIAQKDKARDEKNRNNQKRNQGTFVHSPWMYKQYNLYHF</sequence>